<dbReference type="GO" id="GO:0099106">
    <property type="term" value="F:ion channel regulator activity"/>
    <property type="evidence" value="ECO:0007669"/>
    <property type="project" value="InterPro"/>
</dbReference>
<dbReference type="AlphaFoldDB" id="A0A8C8RXC1"/>
<keyword evidence="9" id="KW-1185">Reference proteome</keyword>
<dbReference type="Gene3D" id="1.20.5.780">
    <property type="entry name" value="Single helix bin"/>
    <property type="match status" value="1"/>
</dbReference>
<evidence type="ECO:0000256" key="6">
    <source>
        <dbReference type="ARBA" id="ARBA00023136"/>
    </source>
</evidence>
<keyword evidence="7" id="KW-1133">Transmembrane helix</keyword>
<keyword evidence="3 7" id="KW-0813">Transport</keyword>
<evidence type="ECO:0000256" key="3">
    <source>
        <dbReference type="ARBA" id="ARBA00022448"/>
    </source>
</evidence>
<dbReference type="Proteomes" id="UP000694393">
    <property type="component" value="Unplaced"/>
</dbReference>
<sequence>MQLVATNLLLLLAGEKWGLPTADPDPLLPDWDGLRIGGLIVSGVLCTLGIIVLLSELVWMGLGTQWGEGQMRRRVSGVSVPWEAAGGLSALGRTLHCPLGGWVPSTL</sequence>
<evidence type="ECO:0000256" key="1">
    <source>
        <dbReference type="ARBA" id="ARBA00004167"/>
    </source>
</evidence>
<keyword evidence="6 7" id="KW-0472">Membrane</keyword>
<reference evidence="8" key="2">
    <citation type="submission" date="2025-09" db="UniProtKB">
        <authorList>
            <consortium name="Ensembl"/>
        </authorList>
    </citation>
    <scope>IDENTIFICATION</scope>
</reference>
<feature type="signal peptide" evidence="7">
    <location>
        <begin position="1"/>
        <end position="18"/>
    </location>
</feature>
<feature type="transmembrane region" description="Helical" evidence="7">
    <location>
        <begin position="34"/>
        <end position="62"/>
    </location>
</feature>
<evidence type="ECO:0000313" key="8">
    <source>
        <dbReference type="Ensembl" id="ENSPCEP00000011074.1"/>
    </source>
</evidence>
<evidence type="ECO:0000256" key="5">
    <source>
        <dbReference type="ARBA" id="ARBA00023065"/>
    </source>
</evidence>
<organism evidence="8 9">
    <name type="scientific">Pelusios castaneus</name>
    <name type="common">West African mud turtle</name>
    <dbReference type="NCBI Taxonomy" id="367368"/>
    <lineage>
        <taxon>Eukaryota</taxon>
        <taxon>Metazoa</taxon>
        <taxon>Chordata</taxon>
        <taxon>Craniata</taxon>
        <taxon>Vertebrata</taxon>
        <taxon>Euteleostomi</taxon>
        <taxon>Archelosauria</taxon>
        <taxon>Testudinata</taxon>
        <taxon>Testudines</taxon>
        <taxon>Pleurodira</taxon>
        <taxon>Pelomedusidae</taxon>
        <taxon>Pelusios</taxon>
    </lineage>
</organism>
<evidence type="ECO:0000256" key="7">
    <source>
        <dbReference type="RuleBase" id="RU364131"/>
    </source>
</evidence>
<dbReference type="Pfam" id="PF02038">
    <property type="entry name" value="ATP1G1_PLM_MAT8"/>
    <property type="match status" value="1"/>
</dbReference>
<evidence type="ECO:0000256" key="4">
    <source>
        <dbReference type="ARBA" id="ARBA00022692"/>
    </source>
</evidence>
<keyword evidence="5 7" id="KW-0406">Ion transport</keyword>
<dbReference type="CDD" id="cd20328">
    <property type="entry name" value="FXYD3-like"/>
    <property type="match status" value="1"/>
</dbReference>
<reference evidence="8" key="1">
    <citation type="submission" date="2025-08" db="UniProtKB">
        <authorList>
            <consortium name="Ensembl"/>
        </authorList>
    </citation>
    <scope>IDENTIFICATION</scope>
</reference>
<protein>
    <recommendedName>
        <fullName evidence="7">FXYD domain-containing ion transport regulator</fullName>
    </recommendedName>
</protein>
<comment type="subcellular location">
    <subcellularLocation>
        <location evidence="1">Membrane</location>
        <topology evidence="1">Single-pass membrane protein</topology>
    </subcellularLocation>
</comment>
<evidence type="ECO:0000313" key="9">
    <source>
        <dbReference type="Proteomes" id="UP000694393"/>
    </source>
</evidence>
<dbReference type="GO" id="GO:0006811">
    <property type="term" value="P:monoatomic ion transport"/>
    <property type="evidence" value="ECO:0007669"/>
    <property type="project" value="UniProtKB-KW"/>
</dbReference>
<dbReference type="GO" id="GO:0016020">
    <property type="term" value="C:membrane"/>
    <property type="evidence" value="ECO:0007669"/>
    <property type="project" value="UniProtKB-SubCell"/>
</dbReference>
<keyword evidence="4 7" id="KW-0812">Transmembrane</keyword>
<feature type="chain" id="PRO_5034810036" description="FXYD domain-containing ion transport regulator" evidence="7">
    <location>
        <begin position="19"/>
        <end position="107"/>
    </location>
</feature>
<dbReference type="GO" id="GO:0043269">
    <property type="term" value="P:regulation of monoatomic ion transport"/>
    <property type="evidence" value="ECO:0007669"/>
    <property type="project" value="InterPro"/>
</dbReference>
<evidence type="ECO:0000256" key="2">
    <source>
        <dbReference type="ARBA" id="ARBA00005948"/>
    </source>
</evidence>
<keyword evidence="7" id="KW-0732">Signal</keyword>
<dbReference type="InterPro" id="IPR000272">
    <property type="entry name" value="Ion-transport_regulator_FXYD"/>
</dbReference>
<accession>A0A8C8RXC1</accession>
<comment type="similarity">
    <text evidence="2 7">Belongs to the FXYD family.</text>
</comment>
<name>A0A8C8RXC1_9SAUR</name>
<dbReference type="Ensembl" id="ENSPCET00000011437.1">
    <property type="protein sequence ID" value="ENSPCEP00000011074.1"/>
    <property type="gene ID" value="ENSPCEG00000008746.1"/>
</dbReference>
<proteinExistence type="inferred from homology"/>